<feature type="domain" description="Cathepsin propeptide inhibitor" evidence="6">
    <location>
        <begin position="38"/>
        <end position="94"/>
    </location>
</feature>
<name>A0A0B2RFH3_GLYSO</name>
<evidence type="ECO:0000259" key="6">
    <source>
        <dbReference type="SMART" id="SM00848"/>
    </source>
</evidence>
<dbReference type="SUPFAM" id="SSF54001">
    <property type="entry name" value="Cysteine proteinases"/>
    <property type="match status" value="1"/>
</dbReference>
<dbReference type="Pfam" id="PF00112">
    <property type="entry name" value="Peptidase_C1"/>
    <property type="match status" value="1"/>
</dbReference>
<evidence type="ECO:0000256" key="4">
    <source>
        <dbReference type="ARBA" id="ARBA00022807"/>
    </source>
</evidence>
<accession>A0A0B2RFH3</accession>
<feature type="chain" id="PRO_5040562916" evidence="5">
    <location>
        <begin position="27"/>
        <end position="148"/>
    </location>
</feature>
<keyword evidence="2 8" id="KW-0645">Protease</keyword>
<dbReference type="PANTHER" id="PTHR12411">
    <property type="entry name" value="CYSTEINE PROTEASE FAMILY C1-RELATED"/>
    <property type="match status" value="1"/>
</dbReference>
<evidence type="ECO:0000313" key="7">
    <source>
        <dbReference type="EMBL" id="KHN33266.1"/>
    </source>
</evidence>
<keyword evidence="5" id="KW-0732">Signal</keyword>
<dbReference type="InterPro" id="IPR000668">
    <property type="entry name" value="Peptidase_C1A_C"/>
</dbReference>
<keyword evidence="3 7" id="KW-0378">Hydrolase</keyword>
<dbReference type="Proteomes" id="UP000053555">
    <property type="component" value="Unassembled WGS sequence"/>
</dbReference>
<feature type="signal peptide" evidence="5">
    <location>
        <begin position="1"/>
        <end position="26"/>
    </location>
</feature>
<evidence type="ECO:0000256" key="5">
    <source>
        <dbReference type="SAM" id="SignalP"/>
    </source>
</evidence>
<dbReference type="GO" id="GO:0004197">
    <property type="term" value="F:cysteine-type endopeptidase activity"/>
    <property type="evidence" value="ECO:0007669"/>
    <property type="project" value="UniProtKB-EC"/>
</dbReference>
<evidence type="ECO:0000256" key="3">
    <source>
        <dbReference type="ARBA" id="ARBA00022801"/>
    </source>
</evidence>
<gene>
    <name evidence="8" type="ORF">D0Y65_015969</name>
    <name evidence="7" type="ORF">glysoja_049934</name>
</gene>
<dbReference type="EC" id="3.4.22.15" evidence="7"/>
<evidence type="ECO:0000256" key="1">
    <source>
        <dbReference type="ARBA" id="ARBA00008455"/>
    </source>
</evidence>
<dbReference type="GO" id="GO:0006508">
    <property type="term" value="P:proteolysis"/>
    <property type="evidence" value="ECO:0007669"/>
    <property type="project" value="UniProtKB-KW"/>
</dbReference>
<organism evidence="7">
    <name type="scientific">Glycine soja</name>
    <name type="common">Wild soybean</name>
    <dbReference type="NCBI Taxonomy" id="3848"/>
    <lineage>
        <taxon>Eukaryota</taxon>
        <taxon>Viridiplantae</taxon>
        <taxon>Streptophyta</taxon>
        <taxon>Embryophyta</taxon>
        <taxon>Tracheophyta</taxon>
        <taxon>Spermatophyta</taxon>
        <taxon>Magnoliopsida</taxon>
        <taxon>eudicotyledons</taxon>
        <taxon>Gunneridae</taxon>
        <taxon>Pentapetalae</taxon>
        <taxon>rosids</taxon>
        <taxon>fabids</taxon>
        <taxon>Fabales</taxon>
        <taxon>Fabaceae</taxon>
        <taxon>Papilionoideae</taxon>
        <taxon>50 kb inversion clade</taxon>
        <taxon>NPAAA clade</taxon>
        <taxon>indigoferoid/millettioid clade</taxon>
        <taxon>Phaseoleae</taxon>
        <taxon>Glycine</taxon>
        <taxon>Glycine subgen. Soja</taxon>
    </lineage>
</organism>
<evidence type="ECO:0000256" key="2">
    <source>
        <dbReference type="ARBA" id="ARBA00022670"/>
    </source>
</evidence>
<dbReference type="Gene3D" id="3.90.70.10">
    <property type="entry name" value="Cysteine proteinases"/>
    <property type="match status" value="1"/>
</dbReference>
<proteinExistence type="inferred from homology"/>
<dbReference type="EMBL" id="KN649513">
    <property type="protein sequence ID" value="KHN33266.1"/>
    <property type="molecule type" value="Genomic_DNA"/>
</dbReference>
<keyword evidence="4" id="KW-0788">Thiol protease</keyword>
<comment type="similarity">
    <text evidence="1">Belongs to the peptidase C1 family.</text>
</comment>
<dbReference type="InterPro" id="IPR013201">
    <property type="entry name" value="Prot_inhib_I29"/>
</dbReference>
<evidence type="ECO:0000313" key="8">
    <source>
        <dbReference type="EMBL" id="RZC09449.1"/>
    </source>
</evidence>
<protein>
    <submittedName>
        <fullName evidence="8">Senescence-specific cysteine protease SAG39</fullName>
    </submittedName>
    <submittedName>
        <fullName evidence="7">Xylem cysteine proteinase 1</fullName>
        <ecNumber evidence="7">1.3.1.74</ecNumber>
        <ecNumber evidence="7">3.4.22.15</ecNumber>
    </submittedName>
</protein>
<dbReference type="GO" id="GO:0032440">
    <property type="term" value="F:2-alkenal reductase [NAD(P)H] activity"/>
    <property type="evidence" value="ECO:0007669"/>
    <property type="project" value="UniProtKB-EC"/>
</dbReference>
<evidence type="ECO:0000313" key="9">
    <source>
        <dbReference type="Proteomes" id="UP000289340"/>
    </source>
</evidence>
<dbReference type="SMR" id="A0A0B2RFH3"/>
<dbReference type="Pfam" id="PF08246">
    <property type="entry name" value="Inhibitor_I29"/>
    <property type="match status" value="1"/>
</dbReference>
<dbReference type="Proteomes" id="UP000289340">
    <property type="component" value="Chromosome 6"/>
</dbReference>
<dbReference type="EMBL" id="QZWG01000006">
    <property type="protein sequence ID" value="RZC09449.1"/>
    <property type="molecule type" value="Genomic_DNA"/>
</dbReference>
<dbReference type="SMART" id="SM00848">
    <property type="entry name" value="Inhibitor_I29"/>
    <property type="match status" value="1"/>
</dbReference>
<sequence length="148" mass="17209">MAFTSKIQQNLALFLLLSIEISQVMSRKLHETSLREEHENWIARYGQVYKVAAEKETFQIFKENVEFIESFNAAANKPYKLGVNLFADLTLEEFKDFRFGLKKTHEFSITPFKYENVTDIPEALDWREKGAVTPIKDQGQCGKIKKII</sequence>
<dbReference type="InterPro" id="IPR013128">
    <property type="entry name" value="Peptidase_C1A"/>
</dbReference>
<reference evidence="8 9" key="2">
    <citation type="submission" date="2018-09" db="EMBL/GenBank/DDBJ databases">
        <title>A high-quality reference genome of wild soybean provides a powerful tool to mine soybean genomes.</title>
        <authorList>
            <person name="Xie M."/>
            <person name="Chung C.Y.L."/>
            <person name="Li M.-W."/>
            <person name="Wong F.-L."/>
            <person name="Chan T.-F."/>
            <person name="Lam H.-M."/>
        </authorList>
    </citation>
    <scope>NUCLEOTIDE SEQUENCE [LARGE SCALE GENOMIC DNA]</scope>
    <source>
        <strain evidence="9">cv. W05</strain>
        <tissue evidence="8">Hypocotyl of etiolated seedlings</tissue>
    </source>
</reference>
<dbReference type="AlphaFoldDB" id="A0A0B2RFH3"/>
<dbReference type="InterPro" id="IPR038765">
    <property type="entry name" value="Papain-like_cys_pep_sf"/>
</dbReference>
<dbReference type="EC" id="1.3.1.74" evidence="7"/>
<reference evidence="7" key="1">
    <citation type="submission" date="2014-07" db="EMBL/GenBank/DDBJ databases">
        <title>Identification of a novel salt tolerance gene in wild soybean by whole-genome sequencing.</title>
        <authorList>
            <person name="Lam H.-M."/>
            <person name="Qi X."/>
            <person name="Li M.-W."/>
            <person name="Liu X."/>
            <person name="Xie M."/>
            <person name="Ni M."/>
            <person name="Xu X."/>
        </authorList>
    </citation>
    <scope>NUCLEOTIDE SEQUENCE [LARGE SCALE GENOMIC DNA]</scope>
    <source>
        <tissue evidence="7">Root</tissue>
    </source>
</reference>
<keyword evidence="7" id="KW-0560">Oxidoreductase</keyword>
<keyword evidence="9" id="KW-1185">Reference proteome</keyword>